<dbReference type="EMBL" id="CP106735">
    <property type="protein sequence ID" value="UXX81111.1"/>
    <property type="molecule type" value="Genomic_DNA"/>
</dbReference>
<evidence type="ECO:0000259" key="1">
    <source>
        <dbReference type="Pfam" id="PF00535"/>
    </source>
</evidence>
<dbReference type="Proteomes" id="UP001062165">
    <property type="component" value="Chromosome"/>
</dbReference>
<dbReference type="InterPro" id="IPR029044">
    <property type="entry name" value="Nucleotide-diphossugar_trans"/>
</dbReference>
<gene>
    <name evidence="2" type="ORF">N7E81_08355</name>
</gene>
<dbReference type="InterPro" id="IPR001173">
    <property type="entry name" value="Glyco_trans_2-like"/>
</dbReference>
<dbReference type="Gene3D" id="3.90.550.10">
    <property type="entry name" value="Spore Coat Polysaccharide Biosynthesis Protein SpsA, Chain A"/>
    <property type="match status" value="1"/>
</dbReference>
<dbReference type="SUPFAM" id="SSF53448">
    <property type="entry name" value="Nucleotide-diphospho-sugar transferases"/>
    <property type="match status" value="1"/>
</dbReference>
<reference evidence="2" key="1">
    <citation type="submission" date="2022-10" db="EMBL/GenBank/DDBJ databases">
        <title>Comparative genomics and taxonomic characterization of three novel marine species of genus Reichenbachiella exhibiting antioxidant and polysaccharide degradation activities.</title>
        <authorList>
            <person name="Muhammad N."/>
            <person name="Lee Y.-J."/>
            <person name="Ko J."/>
            <person name="Kim S.-G."/>
        </authorList>
    </citation>
    <scope>NUCLEOTIDE SEQUENCE</scope>
    <source>
        <strain evidence="2">Wsw4-B4</strain>
    </source>
</reference>
<feature type="domain" description="Glycosyltransferase 2-like" evidence="1">
    <location>
        <begin position="8"/>
        <end position="123"/>
    </location>
</feature>
<keyword evidence="3" id="KW-1185">Reference proteome</keyword>
<organism evidence="2 3">
    <name type="scientific">Reichenbachiella carrageenanivorans</name>
    <dbReference type="NCBI Taxonomy" id="2979869"/>
    <lineage>
        <taxon>Bacteria</taxon>
        <taxon>Pseudomonadati</taxon>
        <taxon>Bacteroidota</taxon>
        <taxon>Cytophagia</taxon>
        <taxon>Cytophagales</taxon>
        <taxon>Reichenbachiellaceae</taxon>
        <taxon>Reichenbachiella</taxon>
    </lineage>
</organism>
<accession>A0ABY6D4N7</accession>
<dbReference type="PANTHER" id="PTHR22916">
    <property type="entry name" value="GLYCOSYLTRANSFERASE"/>
    <property type="match status" value="1"/>
</dbReference>
<dbReference type="RefSeq" id="WP_263052840.1">
    <property type="nucleotide sequence ID" value="NZ_CP106735.1"/>
</dbReference>
<name>A0ABY6D4N7_9BACT</name>
<dbReference type="PANTHER" id="PTHR22916:SF3">
    <property type="entry name" value="UDP-GLCNAC:BETAGAL BETA-1,3-N-ACETYLGLUCOSAMINYLTRANSFERASE-LIKE PROTEIN 1"/>
    <property type="match status" value="1"/>
</dbReference>
<evidence type="ECO:0000313" key="3">
    <source>
        <dbReference type="Proteomes" id="UP001062165"/>
    </source>
</evidence>
<sequence length="155" mass="17648">MIAQPLVSIIIPSFNREALIAETLQSVLDQTYPTWECLIVDDGSIDGTKAVAQSFIEKDARFKWLERHREPKGAPTCRNIGIEKSKGEYVIFLDSDDLLYPHCIEKRTLIINKEFPDVLVSQGDISRHGEIIVNNFNKIDSSFDSEKNLSAYFKK</sequence>
<protein>
    <submittedName>
        <fullName evidence="2">Glycosyltransferase</fullName>
    </submittedName>
</protein>
<proteinExistence type="predicted"/>
<dbReference type="Pfam" id="PF00535">
    <property type="entry name" value="Glycos_transf_2"/>
    <property type="match status" value="1"/>
</dbReference>
<dbReference type="CDD" id="cd00761">
    <property type="entry name" value="Glyco_tranf_GTA_type"/>
    <property type="match status" value="1"/>
</dbReference>
<evidence type="ECO:0000313" key="2">
    <source>
        <dbReference type="EMBL" id="UXX81111.1"/>
    </source>
</evidence>